<evidence type="ECO:0000313" key="3">
    <source>
        <dbReference type="Proteomes" id="UP000106699"/>
    </source>
</evidence>
<feature type="transmembrane region" description="Helical" evidence="1">
    <location>
        <begin position="23"/>
        <end position="46"/>
    </location>
</feature>
<accession>Q677W9</accession>
<reference evidence="2 3" key="1">
    <citation type="journal article" date="2004" name="J. Virol.">
        <title>Complete genome sequence of lymphocystis disease virus isolated from China.</title>
        <authorList>
            <person name="Zhang Q.Y."/>
            <person name="Xiao F."/>
            <person name="Xie J."/>
            <person name="Li Z.Q."/>
            <person name="Gui J.F."/>
        </authorList>
    </citation>
    <scope>NUCLEOTIDE SEQUENCE [LARGE SCALE GENOMIC DNA]</scope>
</reference>
<proteinExistence type="predicted"/>
<keyword evidence="1" id="KW-0812">Transmembrane</keyword>
<keyword evidence="1" id="KW-0472">Membrane</keyword>
<dbReference type="Proteomes" id="UP000106699">
    <property type="component" value="Segment"/>
</dbReference>
<keyword evidence="1" id="KW-1133">Transmembrane helix</keyword>
<organism evidence="2 3">
    <name type="scientific">lymphocystis disease virus-China</name>
    <dbReference type="NCBI Taxonomy" id="256729"/>
    <lineage>
        <taxon>Viruses</taxon>
        <taxon>Varidnaviria</taxon>
        <taxon>Bamfordvirae</taxon>
        <taxon>Nucleocytoviricota</taxon>
        <taxon>Megaviricetes</taxon>
        <taxon>Pimascovirales</taxon>
        <taxon>Pimascovirales incertae sedis</taxon>
        <taxon>Iridoviridae</taxon>
        <taxon>Alphairidovirinae</taxon>
        <taxon>Lymphocystivirus</taxon>
        <taxon>Lymphocystivirus paralichthys1</taxon>
        <taxon>Lymphocystis disease virus 2</taxon>
    </lineage>
</organism>
<keyword evidence="3" id="KW-1185">Reference proteome</keyword>
<evidence type="ECO:0000256" key="1">
    <source>
        <dbReference type="SAM" id="Phobius"/>
    </source>
</evidence>
<dbReference type="RefSeq" id="YP_073649.1">
    <property type="nucleotide sequence ID" value="NC_005902.1"/>
</dbReference>
<name>Q677W9_9VIRU</name>
<dbReference type="GeneID" id="2978956"/>
<dbReference type="KEGG" id="vg:2978956"/>
<protein>
    <submittedName>
        <fullName evidence="2">Uncharacterized protein</fullName>
    </submittedName>
</protein>
<dbReference type="EMBL" id="AY380826">
    <property type="protein sequence ID" value="AAU10988.1"/>
    <property type="molecule type" value="Genomic_DNA"/>
</dbReference>
<sequence>MKSCYLTRLQILYLLVYIHEKQFFLIGRLNIVFYDIFYIYHFLLFLDNKKKDILNNLLLFDLILV</sequence>
<evidence type="ECO:0000313" key="2">
    <source>
        <dbReference type="EMBL" id="AAU10988.1"/>
    </source>
</evidence>